<gene>
    <name evidence="2" type="ORF">C4E15_06630</name>
</gene>
<comment type="caution">
    <text evidence="2">The sequence shown here is derived from an EMBL/GenBank/DDBJ whole genome shotgun (WGS) entry which is preliminary data.</text>
</comment>
<dbReference type="Gene3D" id="1.10.1220.10">
    <property type="entry name" value="Met repressor-like"/>
    <property type="match status" value="1"/>
</dbReference>
<name>A0A2S5GX72_9BURK</name>
<dbReference type="OrthoDB" id="7029768at2"/>
<evidence type="ECO:0000259" key="1">
    <source>
        <dbReference type="Pfam" id="PF03869"/>
    </source>
</evidence>
<dbReference type="InterPro" id="IPR010985">
    <property type="entry name" value="Ribbon_hlx_hlx"/>
</dbReference>
<protein>
    <recommendedName>
        <fullName evidence="1">Arc-like DNA binding domain-containing protein</fullName>
    </recommendedName>
</protein>
<dbReference type="GO" id="GO:0003677">
    <property type="term" value="F:DNA binding"/>
    <property type="evidence" value="ECO:0007669"/>
    <property type="project" value="InterPro"/>
</dbReference>
<proteinExistence type="predicted"/>
<feature type="domain" description="Arc-like DNA binding" evidence="1">
    <location>
        <begin position="8"/>
        <end position="45"/>
    </location>
</feature>
<dbReference type="InterPro" id="IPR005569">
    <property type="entry name" value="Arc_DNA-bd_dom"/>
</dbReference>
<accession>A0A2S5GX72</accession>
<dbReference type="AlphaFoldDB" id="A0A2S5GX72"/>
<dbReference type="GO" id="GO:0006355">
    <property type="term" value="P:regulation of DNA-templated transcription"/>
    <property type="evidence" value="ECO:0007669"/>
    <property type="project" value="InterPro"/>
</dbReference>
<dbReference type="SUPFAM" id="SSF47598">
    <property type="entry name" value="Ribbon-helix-helix"/>
    <property type="match status" value="1"/>
</dbReference>
<dbReference type="EMBL" id="PREU01000002">
    <property type="protein sequence ID" value="PPA77677.1"/>
    <property type="molecule type" value="Genomic_DNA"/>
</dbReference>
<dbReference type="RefSeq" id="WP_104142788.1">
    <property type="nucleotide sequence ID" value="NZ_PREU01000002.1"/>
</dbReference>
<organism evidence="2 3">
    <name type="scientific">Achromobacter spanius</name>
    <dbReference type="NCBI Taxonomy" id="217203"/>
    <lineage>
        <taxon>Bacteria</taxon>
        <taxon>Pseudomonadati</taxon>
        <taxon>Pseudomonadota</taxon>
        <taxon>Betaproteobacteria</taxon>
        <taxon>Burkholderiales</taxon>
        <taxon>Alcaligenaceae</taxon>
        <taxon>Achromobacter</taxon>
    </lineage>
</organism>
<dbReference type="InterPro" id="IPR013321">
    <property type="entry name" value="Arc_rbn_hlx_hlx"/>
</dbReference>
<sequence length="101" mass="10984">MSDFPSANLDKFMLRLPDGMRDQIARDAKANGRSMNAEIVARLEHTSGLKVTPAETLNVQQHVWLSLYCAGVADGNTTAENGKKFADSALPLALARLRELA</sequence>
<dbReference type="Pfam" id="PF03869">
    <property type="entry name" value="Arc"/>
    <property type="match status" value="1"/>
</dbReference>
<evidence type="ECO:0000313" key="3">
    <source>
        <dbReference type="Proteomes" id="UP000239990"/>
    </source>
</evidence>
<dbReference type="Proteomes" id="UP000239990">
    <property type="component" value="Unassembled WGS sequence"/>
</dbReference>
<reference evidence="2 3" key="1">
    <citation type="submission" date="2018-02" db="EMBL/GenBank/DDBJ databases">
        <title>Draft Genome of Achromobacter spanius stain 6.</title>
        <authorList>
            <person name="Gunasekera T.S."/>
            <person name="Radwan O."/>
            <person name="Ruiz O.N."/>
        </authorList>
    </citation>
    <scope>NUCLEOTIDE SEQUENCE [LARGE SCALE GENOMIC DNA]</scope>
    <source>
        <strain evidence="2 3">6</strain>
    </source>
</reference>
<evidence type="ECO:0000313" key="2">
    <source>
        <dbReference type="EMBL" id="PPA77677.1"/>
    </source>
</evidence>